<reference evidence="2 3" key="1">
    <citation type="submission" date="2019-03" db="EMBL/GenBank/DDBJ databases">
        <title>First draft genome of Liparis tanakae, snailfish: a comprehensive survey of snailfish specific genes.</title>
        <authorList>
            <person name="Kim W."/>
            <person name="Song I."/>
            <person name="Jeong J.-H."/>
            <person name="Kim D."/>
            <person name="Kim S."/>
            <person name="Ryu S."/>
            <person name="Song J.Y."/>
            <person name="Lee S.K."/>
        </authorList>
    </citation>
    <scope>NUCLEOTIDE SEQUENCE [LARGE SCALE GENOMIC DNA]</scope>
    <source>
        <tissue evidence="2">Muscle</tissue>
    </source>
</reference>
<dbReference type="AlphaFoldDB" id="A0A4Z2GYL7"/>
<name>A0A4Z2GYL7_9TELE</name>
<dbReference type="EMBL" id="SRLO01000375">
    <property type="protein sequence ID" value="TNN58549.1"/>
    <property type="molecule type" value="Genomic_DNA"/>
</dbReference>
<feature type="region of interest" description="Disordered" evidence="1">
    <location>
        <begin position="108"/>
        <end position="132"/>
    </location>
</feature>
<evidence type="ECO:0000313" key="3">
    <source>
        <dbReference type="Proteomes" id="UP000314294"/>
    </source>
</evidence>
<feature type="compositionally biased region" description="Polar residues" evidence="1">
    <location>
        <begin position="118"/>
        <end position="128"/>
    </location>
</feature>
<evidence type="ECO:0000256" key="1">
    <source>
        <dbReference type="SAM" id="MobiDB-lite"/>
    </source>
</evidence>
<proteinExistence type="predicted"/>
<accession>A0A4Z2GYL7</accession>
<protein>
    <submittedName>
        <fullName evidence="2">Uncharacterized protein</fullName>
    </submittedName>
</protein>
<organism evidence="2 3">
    <name type="scientific">Liparis tanakae</name>
    <name type="common">Tanaka's snailfish</name>
    <dbReference type="NCBI Taxonomy" id="230148"/>
    <lineage>
        <taxon>Eukaryota</taxon>
        <taxon>Metazoa</taxon>
        <taxon>Chordata</taxon>
        <taxon>Craniata</taxon>
        <taxon>Vertebrata</taxon>
        <taxon>Euteleostomi</taxon>
        <taxon>Actinopterygii</taxon>
        <taxon>Neopterygii</taxon>
        <taxon>Teleostei</taxon>
        <taxon>Neoteleostei</taxon>
        <taxon>Acanthomorphata</taxon>
        <taxon>Eupercaria</taxon>
        <taxon>Perciformes</taxon>
        <taxon>Cottioidei</taxon>
        <taxon>Cottales</taxon>
        <taxon>Liparidae</taxon>
        <taxon>Liparis</taxon>
    </lineage>
</organism>
<keyword evidence="3" id="KW-1185">Reference proteome</keyword>
<gene>
    <name evidence="2" type="ORF">EYF80_031169</name>
</gene>
<comment type="caution">
    <text evidence="2">The sequence shown here is derived from an EMBL/GenBank/DDBJ whole genome shotgun (WGS) entry which is preliminary data.</text>
</comment>
<dbReference type="Proteomes" id="UP000314294">
    <property type="component" value="Unassembled WGS sequence"/>
</dbReference>
<sequence>MHPHVRENWLLRSRWNRLLKPERNHRQLRSARTSSASSTCVLLFSARALGRMQEFSRSRDSDSVSASSWNCIGHKGRVSGPVGPVAVRLHLALRSGSPRSTTWVKVSGKTKKTHCTERQPTSFSSSRGPQPIFGFRSNTSALVYSSR</sequence>
<evidence type="ECO:0000313" key="2">
    <source>
        <dbReference type="EMBL" id="TNN58549.1"/>
    </source>
</evidence>